<protein>
    <submittedName>
        <fullName evidence="1">Uncharacterized protein</fullName>
    </submittedName>
</protein>
<accession>A0AAE3E098</accession>
<reference evidence="1 2" key="1">
    <citation type="submission" date="2021-10" db="EMBL/GenBank/DDBJ databases">
        <title>Anaerobic single-cell dispensing facilitates the cultivation of human gut bacteria.</title>
        <authorList>
            <person name="Afrizal A."/>
        </authorList>
    </citation>
    <scope>NUCLEOTIDE SEQUENCE [LARGE SCALE GENOMIC DNA]</scope>
    <source>
        <strain evidence="1 2">CLA-AA-H232</strain>
    </source>
</reference>
<name>A0AAE3E098_9FIRM</name>
<evidence type="ECO:0000313" key="1">
    <source>
        <dbReference type="EMBL" id="MCC2211151.1"/>
    </source>
</evidence>
<proteinExistence type="predicted"/>
<comment type="caution">
    <text evidence="1">The sequence shown here is derived from an EMBL/GenBank/DDBJ whole genome shotgun (WGS) entry which is preliminary data.</text>
</comment>
<evidence type="ECO:0000313" key="2">
    <source>
        <dbReference type="Proteomes" id="UP001198242"/>
    </source>
</evidence>
<sequence>MSSENERFGDIMPVIIERIIRFERAETDAFIKQQNKRLAQLRAIERRKKEGKRIQTKPIIEELQRAGILDENGDLAIPYRDEE</sequence>
<organism evidence="1 2">
    <name type="scientific">Hominilimicola fabiformis</name>
    <dbReference type="NCBI Taxonomy" id="2885356"/>
    <lineage>
        <taxon>Bacteria</taxon>
        <taxon>Bacillati</taxon>
        <taxon>Bacillota</taxon>
        <taxon>Clostridia</taxon>
        <taxon>Eubacteriales</taxon>
        <taxon>Oscillospiraceae</taxon>
        <taxon>Hominilimicola</taxon>
    </lineage>
</organism>
<gene>
    <name evidence="1" type="ORF">LKE05_10175</name>
</gene>
<dbReference type="EMBL" id="JAJEQM010000014">
    <property type="protein sequence ID" value="MCC2211151.1"/>
    <property type="molecule type" value="Genomic_DNA"/>
</dbReference>
<keyword evidence="2" id="KW-1185">Reference proteome</keyword>
<dbReference type="AlphaFoldDB" id="A0AAE3E098"/>
<dbReference type="RefSeq" id="WP_308456765.1">
    <property type="nucleotide sequence ID" value="NZ_JAJEQM010000014.1"/>
</dbReference>
<dbReference type="Proteomes" id="UP001198242">
    <property type="component" value="Unassembled WGS sequence"/>
</dbReference>